<dbReference type="GO" id="GO:0001401">
    <property type="term" value="C:SAM complex"/>
    <property type="evidence" value="ECO:0007669"/>
    <property type="project" value="InterPro"/>
</dbReference>
<feature type="transmembrane region" description="Helical" evidence="9">
    <location>
        <begin position="327"/>
        <end position="349"/>
    </location>
</feature>
<feature type="domain" description="Mitochondrial outer membrane transport complex Sam37/metaxin N-terminal" evidence="10">
    <location>
        <begin position="20"/>
        <end position="141"/>
    </location>
</feature>
<dbReference type="PANTHER" id="PTHR12289:SF41">
    <property type="entry name" value="FAILED AXON CONNECTIONS-RELATED"/>
    <property type="match status" value="1"/>
</dbReference>
<evidence type="ECO:0000256" key="5">
    <source>
        <dbReference type="ARBA" id="ARBA00022927"/>
    </source>
</evidence>
<dbReference type="OMA" id="MPISHKW"/>
<dbReference type="GO" id="GO:0015031">
    <property type="term" value="P:protein transport"/>
    <property type="evidence" value="ECO:0007669"/>
    <property type="project" value="UniProtKB-KW"/>
</dbReference>
<dbReference type="Pfam" id="PF17171">
    <property type="entry name" value="GST_C_6"/>
    <property type="match status" value="1"/>
</dbReference>
<keyword evidence="9" id="KW-1133">Transmembrane helix</keyword>
<comment type="subcellular location">
    <subcellularLocation>
        <location evidence="1">Mitochondrion outer membrane</location>
    </subcellularLocation>
</comment>
<reference evidence="12 13" key="1">
    <citation type="journal article" date="2011" name="Science">
        <title>Comparative functional genomics of the fission yeasts.</title>
        <authorList>
            <person name="Rhind N."/>
            <person name="Chen Z."/>
            <person name="Yassour M."/>
            <person name="Thompson D.A."/>
            <person name="Haas B.J."/>
            <person name="Habib N."/>
            <person name="Wapinski I."/>
            <person name="Roy S."/>
            <person name="Lin M.F."/>
            <person name="Heiman D.I."/>
            <person name="Young S.K."/>
            <person name="Furuya K."/>
            <person name="Guo Y."/>
            <person name="Pidoux A."/>
            <person name="Chen H.M."/>
            <person name="Robbertse B."/>
            <person name="Goldberg J.M."/>
            <person name="Aoki K."/>
            <person name="Bayne E.H."/>
            <person name="Berlin A.M."/>
            <person name="Desjardins C.A."/>
            <person name="Dobbs E."/>
            <person name="Dukaj L."/>
            <person name="Fan L."/>
            <person name="FitzGerald M.G."/>
            <person name="French C."/>
            <person name="Gujja S."/>
            <person name="Hansen K."/>
            <person name="Keifenheim D."/>
            <person name="Levin J.Z."/>
            <person name="Mosher R.A."/>
            <person name="Mueller C.A."/>
            <person name="Pfiffner J."/>
            <person name="Priest M."/>
            <person name="Russ C."/>
            <person name="Smialowska A."/>
            <person name="Swoboda P."/>
            <person name="Sykes S.M."/>
            <person name="Vaughn M."/>
            <person name="Vengrova S."/>
            <person name="Yoder R."/>
            <person name="Zeng Q."/>
            <person name="Allshire R."/>
            <person name="Baulcombe D."/>
            <person name="Birren B.W."/>
            <person name="Brown W."/>
            <person name="Ekwall K."/>
            <person name="Kellis M."/>
            <person name="Leatherwood J."/>
            <person name="Levin H."/>
            <person name="Margalit H."/>
            <person name="Martienssen R."/>
            <person name="Nieduszynski C.A."/>
            <person name="Spatafora J.W."/>
            <person name="Friedman N."/>
            <person name="Dalgaard J.Z."/>
            <person name="Baumann P."/>
            <person name="Niki H."/>
            <person name="Regev A."/>
            <person name="Nusbaum C."/>
        </authorList>
    </citation>
    <scope>NUCLEOTIDE SEQUENCE [LARGE SCALE GENOMIC DNA]</scope>
    <source>
        <strain evidence="13">yFS286</strain>
    </source>
</reference>
<evidence type="ECO:0000256" key="7">
    <source>
        <dbReference type="ARBA" id="ARBA00023136"/>
    </source>
</evidence>
<feature type="compositionally biased region" description="Acidic residues" evidence="8">
    <location>
        <begin position="411"/>
        <end position="445"/>
    </location>
</feature>
<evidence type="ECO:0000313" key="13">
    <source>
        <dbReference type="Proteomes" id="UP000016088"/>
    </source>
</evidence>
<protein>
    <submittedName>
        <fullName evidence="12">Metaxin</fullName>
    </submittedName>
</protein>
<evidence type="ECO:0000256" key="3">
    <source>
        <dbReference type="ARBA" id="ARBA00022448"/>
    </source>
</evidence>
<dbReference type="RefSeq" id="XP_013017389.1">
    <property type="nucleotide sequence ID" value="XM_013161935.1"/>
</dbReference>
<dbReference type="VEuPathDB" id="FungiDB:SOCG_03447"/>
<evidence type="ECO:0000259" key="11">
    <source>
        <dbReference type="Pfam" id="PF17171"/>
    </source>
</evidence>
<evidence type="ECO:0000256" key="9">
    <source>
        <dbReference type="SAM" id="Phobius"/>
    </source>
</evidence>
<dbReference type="EMBL" id="KE503206">
    <property type="protein sequence ID" value="EPX74235.1"/>
    <property type="molecule type" value="Genomic_DNA"/>
</dbReference>
<name>S9R7M3_SCHOY</name>
<dbReference type="CDD" id="cd03078">
    <property type="entry name" value="GST_N_Metaxin1_like"/>
    <property type="match status" value="1"/>
</dbReference>
<dbReference type="InterPro" id="IPR036282">
    <property type="entry name" value="Glutathione-S-Trfase_C_sf"/>
</dbReference>
<dbReference type="Proteomes" id="UP000016088">
    <property type="component" value="Unassembled WGS sequence"/>
</dbReference>
<dbReference type="Pfam" id="PF10568">
    <property type="entry name" value="Tom37"/>
    <property type="match status" value="1"/>
</dbReference>
<evidence type="ECO:0000256" key="1">
    <source>
        <dbReference type="ARBA" id="ARBA00004294"/>
    </source>
</evidence>
<dbReference type="eggNOG" id="KOG3028">
    <property type="taxonomic scope" value="Eukaryota"/>
</dbReference>
<dbReference type="InterPro" id="IPR019564">
    <property type="entry name" value="Sam37/metaxin_N"/>
</dbReference>
<evidence type="ECO:0000256" key="2">
    <source>
        <dbReference type="ARBA" id="ARBA00009170"/>
    </source>
</evidence>
<dbReference type="InterPro" id="IPR033468">
    <property type="entry name" value="Metaxin_GST"/>
</dbReference>
<feature type="region of interest" description="Disordered" evidence="8">
    <location>
        <begin position="360"/>
        <end position="445"/>
    </location>
</feature>
<evidence type="ECO:0000259" key="10">
    <source>
        <dbReference type="Pfam" id="PF10568"/>
    </source>
</evidence>
<dbReference type="InterPro" id="IPR050931">
    <property type="entry name" value="Mito_Protein_Transport_Metaxin"/>
</dbReference>
<dbReference type="PANTHER" id="PTHR12289">
    <property type="entry name" value="METAXIN RELATED"/>
    <property type="match status" value="1"/>
</dbReference>
<feature type="domain" description="Metaxin glutathione S-transferase" evidence="11">
    <location>
        <begin position="204"/>
        <end position="262"/>
    </location>
</feature>
<keyword evidence="13" id="KW-1185">Reference proteome</keyword>
<dbReference type="HOGENOM" id="CLU_608540_0_0_1"/>
<keyword evidence="3" id="KW-0813">Transport</keyword>
<sequence>MLQLFVYGPGLGLPSLDPSCLAAILYCSLAVPKDEFVIYQTANASMSPTQKLPALWDGHTWVGSLNPVLFYLKQKGYDLDNQLDKDALSKITAFSCLLQRNAYDLWLFKAYVCEDNYVRVMRPEWSKVLGFPFNYTTPNAFQKYAKERLNLTLGINEEKMSYEASKMPISHKWTNASRQKQALLQAQAFRIRISSLARHLYGSLELLVGDSEYLFGERPTSLDCLLYAFLSFHALTENFDQLTLRSTMQSSAPKLFRLLESMRAKWSPSKEEDGLLFNVSIEKQPQNLLALARVAWNNVSKKVCETKNSFQNVSISREKQLSLARNGFFILASTFGFVWFVLANGIVVIEDEEDVDLDTLREESSSLTNDDLRSREVEQRFDDSSKNEAAPESEELDTPSMSAEDLLFGFEGEDEEDGYDEWEEDEMDDEEEEEEDFDEADADIA</sequence>
<gene>
    <name evidence="12" type="ORF">SOCG_03447</name>
</gene>
<dbReference type="OrthoDB" id="5835136at2759"/>
<accession>S9R7M3</accession>
<keyword evidence="4" id="KW-1000">Mitochondrion outer membrane</keyword>
<comment type="similarity">
    <text evidence="2">Belongs to the metaxin family.</text>
</comment>
<proteinExistence type="inferred from homology"/>
<dbReference type="SUPFAM" id="SSF47616">
    <property type="entry name" value="GST C-terminal domain-like"/>
    <property type="match status" value="1"/>
</dbReference>
<evidence type="ECO:0000256" key="8">
    <source>
        <dbReference type="SAM" id="MobiDB-lite"/>
    </source>
</evidence>
<keyword evidence="6" id="KW-0496">Mitochondrion</keyword>
<keyword evidence="7 9" id="KW-0472">Membrane</keyword>
<evidence type="ECO:0000256" key="4">
    <source>
        <dbReference type="ARBA" id="ARBA00022787"/>
    </source>
</evidence>
<feature type="compositionally biased region" description="Basic and acidic residues" evidence="8">
    <location>
        <begin position="360"/>
        <end position="386"/>
    </location>
</feature>
<dbReference type="GeneID" id="25032419"/>
<dbReference type="AlphaFoldDB" id="S9R7M3"/>
<organism evidence="12 13">
    <name type="scientific">Schizosaccharomyces octosporus (strain yFS286)</name>
    <name type="common">Fission yeast</name>
    <name type="synonym">Octosporomyces octosporus</name>
    <dbReference type="NCBI Taxonomy" id="483514"/>
    <lineage>
        <taxon>Eukaryota</taxon>
        <taxon>Fungi</taxon>
        <taxon>Dikarya</taxon>
        <taxon>Ascomycota</taxon>
        <taxon>Taphrinomycotina</taxon>
        <taxon>Schizosaccharomycetes</taxon>
        <taxon>Schizosaccharomycetales</taxon>
        <taxon>Schizosaccharomycetaceae</taxon>
        <taxon>Schizosaccharomyces</taxon>
    </lineage>
</organism>
<evidence type="ECO:0000313" key="12">
    <source>
        <dbReference type="EMBL" id="EPX74235.1"/>
    </source>
</evidence>
<keyword evidence="9" id="KW-0812">Transmembrane</keyword>
<evidence type="ECO:0000256" key="6">
    <source>
        <dbReference type="ARBA" id="ARBA00023128"/>
    </source>
</evidence>
<keyword evidence="5" id="KW-0653">Protein transport</keyword>
<dbReference type="GO" id="GO:0007005">
    <property type="term" value="P:mitochondrion organization"/>
    <property type="evidence" value="ECO:0007669"/>
    <property type="project" value="TreeGrafter"/>
</dbReference>